<dbReference type="InterPro" id="IPR027417">
    <property type="entry name" value="P-loop_NTPase"/>
</dbReference>
<dbReference type="SMART" id="SM00176">
    <property type="entry name" value="RAN"/>
    <property type="match status" value="1"/>
</dbReference>
<dbReference type="PROSITE" id="PS51419">
    <property type="entry name" value="RAB"/>
    <property type="match status" value="1"/>
</dbReference>
<dbReference type="InterPro" id="IPR050227">
    <property type="entry name" value="Rab"/>
</dbReference>
<sequence>MSDQQQSKIMKQVAKYKLVLIGDQSVGKTSIINRFIYDNYTANQQPTVGIDFVAKTLHLDNKTIRLQLWDTAGQERFRSLIPSYIRDSNCAIITYDVTSTASFQGVDRWLDYVKEERGEEVLIFLVGNKNDMEEQRQVSYEQGQKFAQQQGIEFIEVSAKEGTNIQQLFKEIAVNLQNQNNQSNHNLQEIKIDQAQKSQPVQLSSQNTNNNLQQGGISSKCQQC</sequence>
<dbReference type="PRINTS" id="PR00449">
    <property type="entry name" value="RASTRNSFRMNG"/>
</dbReference>
<dbReference type="OMA" id="PNIVIMN"/>
<dbReference type="EMBL" id="LDAU01000125">
    <property type="protein sequence ID" value="KRX03857.1"/>
    <property type="molecule type" value="Genomic_DNA"/>
</dbReference>
<proteinExistence type="predicted"/>
<evidence type="ECO:0000313" key="5">
    <source>
        <dbReference type="Proteomes" id="UP000054937"/>
    </source>
</evidence>
<dbReference type="CDD" id="cd01861">
    <property type="entry name" value="Rab6"/>
    <property type="match status" value="1"/>
</dbReference>
<name>A0A0V0QP25_PSEPJ</name>
<evidence type="ECO:0000256" key="3">
    <source>
        <dbReference type="SAM" id="MobiDB-lite"/>
    </source>
</evidence>
<dbReference type="InParanoid" id="A0A0V0QP25"/>
<dbReference type="GO" id="GO:0003924">
    <property type="term" value="F:GTPase activity"/>
    <property type="evidence" value="ECO:0007669"/>
    <property type="project" value="InterPro"/>
</dbReference>
<dbReference type="AlphaFoldDB" id="A0A0V0QP25"/>
<organism evidence="4 5">
    <name type="scientific">Pseudocohnilembus persalinus</name>
    <name type="common">Ciliate</name>
    <dbReference type="NCBI Taxonomy" id="266149"/>
    <lineage>
        <taxon>Eukaryota</taxon>
        <taxon>Sar</taxon>
        <taxon>Alveolata</taxon>
        <taxon>Ciliophora</taxon>
        <taxon>Intramacronucleata</taxon>
        <taxon>Oligohymenophorea</taxon>
        <taxon>Scuticociliatia</taxon>
        <taxon>Philasterida</taxon>
        <taxon>Pseudocohnilembidae</taxon>
        <taxon>Pseudocohnilembus</taxon>
    </lineage>
</organism>
<dbReference type="PANTHER" id="PTHR47977">
    <property type="entry name" value="RAS-RELATED PROTEIN RAB"/>
    <property type="match status" value="1"/>
</dbReference>
<dbReference type="GO" id="GO:0005525">
    <property type="term" value="F:GTP binding"/>
    <property type="evidence" value="ECO:0007669"/>
    <property type="project" value="UniProtKB-KW"/>
</dbReference>
<dbReference type="PROSITE" id="PS51420">
    <property type="entry name" value="RHO"/>
    <property type="match status" value="1"/>
</dbReference>
<feature type="compositionally biased region" description="Polar residues" evidence="3">
    <location>
        <begin position="215"/>
        <end position="224"/>
    </location>
</feature>
<protein>
    <submittedName>
        <fullName evidence="4">p-loop containing nucleoside triphosphate hydrolase</fullName>
    </submittedName>
</protein>
<feature type="compositionally biased region" description="Low complexity" evidence="3">
    <location>
        <begin position="202"/>
        <end position="214"/>
    </location>
</feature>
<comment type="caution">
    <text evidence="4">The sequence shown here is derived from an EMBL/GenBank/DDBJ whole genome shotgun (WGS) entry which is preliminary data.</text>
</comment>
<dbReference type="Pfam" id="PF00071">
    <property type="entry name" value="Ras"/>
    <property type="match status" value="1"/>
</dbReference>
<evidence type="ECO:0000313" key="4">
    <source>
        <dbReference type="EMBL" id="KRX03857.1"/>
    </source>
</evidence>
<evidence type="ECO:0000256" key="1">
    <source>
        <dbReference type="ARBA" id="ARBA00022741"/>
    </source>
</evidence>
<dbReference type="OrthoDB" id="9989112at2759"/>
<dbReference type="SMART" id="SM00174">
    <property type="entry name" value="RHO"/>
    <property type="match status" value="1"/>
</dbReference>
<dbReference type="FunFam" id="3.40.50.300:FF:000823">
    <property type="entry name" value="Small GTPase RAB, putative"/>
    <property type="match status" value="1"/>
</dbReference>
<reference evidence="4 5" key="1">
    <citation type="journal article" date="2015" name="Sci. Rep.">
        <title>Genome of the facultative scuticociliatosis pathogen Pseudocohnilembus persalinus provides insight into its virulence through horizontal gene transfer.</title>
        <authorList>
            <person name="Xiong J."/>
            <person name="Wang G."/>
            <person name="Cheng J."/>
            <person name="Tian M."/>
            <person name="Pan X."/>
            <person name="Warren A."/>
            <person name="Jiang C."/>
            <person name="Yuan D."/>
            <person name="Miao W."/>
        </authorList>
    </citation>
    <scope>NUCLEOTIDE SEQUENCE [LARGE SCALE GENOMIC DNA]</scope>
    <source>
        <strain evidence="4">36N120E</strain>
    </source>
</reference>
<keyword evidence="2" id="KW-0342">GTP-binding</keyword>
<dbReference type="SMART" id="SM00175">
    <property type="entry name" value="RAB"/>
    <property type="match status" value="1"/>
</dbReference>
<keyword evidence="5" id="KW-1185">Reference proteome</keyword>
<dbReference type="Gene3D" id="3.40.50.300">
    <property type="entry name" value="P-loop containing nucleotide triphosphate hydrolases"/>
    <property type="match status" value="1"/>
</dbReference>
<keyword evidence="1" id="KW-0547">Nucleotide-binding</keyword>
<dbReference type="NCBIfam" id="TIGR00231">
    <property type="entry name" value="small_GTP"/>
    <property type="match status" value="1"/>
</dbReference>
<dbReference type="InterPro" id="IPR001806">
    <property type="entry name" value="Small_GTPase"/>
</dbReference>
<dbReference type="Proteomes" id="UP000054937">
    <property type="component" value="Unassembled WGS sequence"/>
</dbReference>
<keyword evidence="4" id="KW-0378">Hydrolase</keyword>
<accession>A0A0V0QP25</accession>
<gene>
    <name evidence="4" type="ORF">PPERSA_04652</name>
</gene>
<dbReference type="PROSITE" id="PS51421">
    <property type="entry name" value="RAS"/>
    <property type="match status" value="1"/>
</dbReference>
<dbReference type="InterPro" id="IPR005225">
    <property type="entry name" value="Small_GTP-bd"/>
</dbReference>
<dbReference type="SUPFAM" id="SSF52540">
    <property type="entry name" value="P-loop containing nucleoside triphosphate hydrolases"/>
    <property type="match status" value="1"/>
</dbReference>
<dbReference type="SMART" id="SM00173">
    <property type="entry name" value="RAS"/>
    <property type="match status" value="1"/>
</dbReference>
<evidence type="ECO:0000256" key="2">
    <source>
        <dbReference type="ARBA" id="ARBA00023134"/>
    </source>
</evidence>
<feature type="region of interest" description="Disordered" evidence="3">
    <location>
        <begin position="198"/>
        <end position="224"/>
    </location>
</feature>